<evidence type="ECO:0000313" key="2">
    <source>
        <dbReference type="Proteomes" id="UP000218811"/>
    </source>
</evidence>
<keyword evidence="2" id="KW-1185">Reference proteome</keyword>
<dbReference type="EMBL" id="KB467854">
    <property type="protein sequence ID" value="PCH35683.1"/>
    <property type="molecule type" value="Genomic_DNA"/>
</dbReference>
<dbReference type="Proteomes" id="UP000218811">
    <property type="component" value="Unassembled WGS sequence"/>
</dbReference>
<evidence type="ECO:0000313" key="1">
    <source>
        <dbReference type="EMBL" id="PCH35683.1"/>
    </source>
</evidence>
<sequence>MDDRSPMSIPFICLQITEILENVIDLAMLGDSFRRTTAKEDRHTVLAIALTCRTFHEPALDRLWRTLFTFARLIRTLPQDSWAVFGKSIVTLIRPLTLTDWTRFELYASRVRNFGYDPHNPSASSWAGSGLTQLNLDVCAGLRLNAGQRLCHISSFSSHIPLKALTLDFSHPFGLCTGRGVNVFITTVLRHVRERCPTFIELTMKPLPSYDLLRDLNDSNPISIQIRVPSLDEEDVQCLASIHSLRQACVRLAHSDDIPSMHSALSLSASLRVLHILVSSLRSFQALLEAASFPRLEDISICAEQTPSASATQQLLAQLTARRDQSTLHTIRLFDVPSQSRHRSADEHRPPAHAHPVTARTLAPLAAFSRMRILEVDVTGLYDFDGDSVLEIVAAWPALVQLSIGTFQGSWASSGVAIGALCRVLKLCPRLQSCGVKVRLDAEDVNEERLAAHPPFSTHGRFVGCGFSLDR</sequence>
<name>A0A2H3J7C9_WOLCO</name>
<dbReference type="STRING" id="742152.A0A2H3J7C9"/>
<accession>A0A2H3J7C9</accession>
<reference evidence="1 2" key="1">
    <citation type="journal article" date="2012" name="Science">
        <title>The Paleozoic origin of enzymatic lignin decomposition reconstructed from 31 fungal genomes.</title>
        <authorList>
            <person name="Floudas D."/>
            <person name="Binder M."/>
            <person name="Riley R."/>
            <person name="Barry K."/>
            <person name="Blanchette R.A."/>
            <person name="Henrissat B."/>
            <person name="Martinez A.T."/>
            <person name="Otillar R."/>
            <person name="Spatafora J.W."/>
            <person name="Yadav J.S."/>
            <person name="Aerts A."/>
            <person name="Benoit I."/>
            <person name="Boyd A."/>
            <person name="Carlson A."/>
            <person name="Copeland A."/>
            <person name="Coutinho P.M."/>
            <person name="de Vries R.P."/>
            <person name="Ferreira P."/>
            <person name="Findley K."/>
            <person name="Foster B."/>
            <person name="Gaskell J."/>
            <person name="Glotzer D."/>
            <person name="Gorecki P."/>
            <person name="Heitman J."/>
            <person name="Hesse C."/>
            <person name="Hori C."/>
            <person name="Igarashi K."/>
            <person name="Jurgens J.A."/>
            <person name="Kallen N."/>
            <person name="Kersten P."/>
            <person name="Kohler A."/>
            <person name="Kuees U."/>
            <person name="Kumar T.K.A."/>
            <person name="Kuo A."/>
            <person name="LaButti K."/>
            <person name="Larrondo L.F."/>
            <person name="Lindquist E."/>
            <person name="Ling A."/>
            <person name="Lombard V."/>
            <person name="Lucas S."/>
            <person name="Lundell T."/>
            <person name="Martin R."/>
            <person name="McLaughlin D.J."/>
            <person name="Morgenstern I."/>
            <person name="Morin E."/>
            <person name="Murat C."/>
            <person name="Nagy L.G."/>
            <person name="Nolan M."/>
            <person name="Ohm R.A."/>
            <person name="Patyshakuliyeva A."/>
            <person name="Rokas A."/>
            <person name="Ruiz-Duenas F.J."/>
            <person name="Sabat G."/>
            <person name="Salamov A."/>
            <person name="Samejima M."/>
            <person name="Schmutz J."/>
            <person name="Slot J.C."/>
            <person name="St John F."/>
            <person name="Stenlid J."/>
            <person name="Sun H."/>
            <person name="Sun S."/>
            <person name="Syed K."/>
            <person name="Tsang A."/>
            <person name="Wiebenga A."/>
            <person name="Young D."/>
            <person name="Pisabarro A."/>
            <person name="Eastwood D.C."/>
            <person name="Martin F."/>
            <person name="Cullen D."/>
            <person name="Grigoriev I.V."/>
            <person name="Hibbett D.S."/>
        </authorList>
    </citation>
    <scope>NUCLEOTIDE SEQUENCE [LARGE SCALE GENOMIC DNA]</scope>
    <source>
        <strain evidence="1 2">MD-104</strain>
    </source>
</reference>
<dbReference type="OrthoDB" id="2769405at2759"/>
<dbReference type="AlphaFoldDB" id="A0A2H3J7C9"/>
<gene>
    <name evidence="1" type="ORF">WOLCODRAFT_166413</name>
</gene>
<proteinExistence type="predicted"/>
<organism evidence="1 2">
    <name type="scientific">Wolfiporia cocos (strain MD-104)</name>
    <name type="common">Brown rot fungus</name>
    <dbReference type="NCBI Taxonomy" id="742152"/>
    <lineage>
        <taxon>Eukaryota</taxon>
        <taxon>Fungi</taxon>
        <taxon>Dikarya</taxon>
        <taxon>Basidiomycota</taxon>
        <taxon>Agaricomycotina</taxon>
        <taxon>Agaricomycetes</taxon>
        <taxon>Polyporales</taxon>
        <taxon>Phaeolaceae</taxon>
        <taxon>Wolfiporia</taxon>
    </lineage>
</organism>
<protein>
    <recommendedName>
        <fullName evidence="3">F-box domain-containing protein</fullName>
    </recommendedName>
</protein>
<dbReference type="OMA" id="ISICAEQ"/>
<evidence type="ECO:0008006" key="3">
    <source>
        <dbReference type="Google" id="ProtNLM"/>
    </source>
</evidence>